<comment type="caution">
    <text evidence="1">The sequence shown here is derived from an EMBL/GenBank/DDBJ whole genome shotgun (WGS) entry which is preliminary data.</text>
</comment>
<dbReference type="EMBL" id="LAZR01007213">
    <property type="protein sequence ID" value="KKM86706.1"/>
    <property type="molecule type" value="Genomic_DNA"/>
</dbReference>
<dbReference type="AlphaFoldDB" id="A0A0F9LHR2"/>
<sequence>MSTQSEIEKVSEALRDELTLGSFSQGFEPGETFDATIELEELDALRVDVVPVGSDPDWESRGWIQWDNVLDVAIRKRLGIDDQDDATGKIRNRHMHDLLLLEQEILVYLFSKAQTLQGYPGAEMHMKPEIRVHWDPDGMRMNSQFTSVIRLTYKTSMEIP</sequence>
<accession>A0A0F9LHR2</accession>
<evidence type="ECO:0000313" key="1">
    <source>
        <dbReference type="EMBL" id="KKM86706.1"/>
    </source>
</evidence>
<name>A0A0F9LHR2_9ZZZZ</name>
<proteinExistence type="predicted"/>
<gene>
    <name evidence="1" type="ORF">LCGC14_1276340</name>
</gene>
<reference evidence="1" key="1">
    <citation type="journal article" date="2015" name="Nature">
        <title>Complex archaea that bridge the gap between prokaryotes and eukaryotes.</title>
        <authorList>
            <person name="Spang A."/>
            <person name="Saw J.H."/>
            <person name="Jorgensen S.L."/>
            <person name="Zaremba-Niedzwiedzka K."/>
            <person name="Martijn J."/>
            <person name="Lind A.E."/>
            <person name="van Eijk R."/>
            <person name="Schleper C."/>
            <person name="Guy L."/>
            <person name="Ettema T.J."/>
        </authorList>
    </citation>
    <scope>NUCLEOTIDE SEQUENCE</scope>
</reference>
<organism evidence="1">
    <name type="scientific">marine sediment metagenome</name>
    <dbReference type="NCBI Taxonomy" id="412755"/>
    <lineage>
        <taxon>unclassified sequences</taxon>
        <taxon>metagenomes</taxon>
        <taxon>ecological metagenomes</taxon>
    </lineage>
</organism>
<protein>
    <submittedName>
        <fullName evidence="1">Uncharacterized protein</fullName>
    </submittedName>
</protein>